<dbReference type="GO" id="GO:0005829">
    <property type="term" value="C:cytosol"/>
    <property type="evidence" value="ECO:0007669"/>
    <property type="project" value="TreeGrafter"/>
</dbReference>
<organism evidence="7 8">
    <name type="scientific">Nocardia arthritidis</name>
    <dbReference type="NCBI Taxonomy" id="228602"/>
    <lineage>
        <taxon>Bacteria</taxon>
        <taxon>Bacillati</taxon>
        <taxon>Actinomycetota</taxon>
        <taxon>Actinomycetes</taxon>
        <taxon>Mycobacteriales</taxon>
        <taxon>Nocardiaceae</taxon>
        <taxon>Nocardia</taxon>
    </lineage>
</organism>
<dbReference type="KEGG" id="nah:F5544_25540"/>
<evidence type="ECO:0000256" key="3">
    <source>
        <dbReference type="ARBA" id="ARBA00022833"/>
    </source>
</evidence>
<dbReference type="EC" id="3.5.4.2" evidence="4"/>
<gene>
    <name evidence="7" type="primary">add</name>
    <name evidence="7" type="ORF">F5544_25540</name>
</gene>
<keyword evidence="1 4" id="KW-0479">Metal-binding</keyword>
<feature type="binding site" evidence="4">
    <location>
        <position position="337"/>
    </location>
    <ligand>
        <name>substrate</name>
    </ligand>
</feature>
<comment type="caution">
    <text evidence="4">Lacks conserved residue(s) required for the propagation of feature annotation.</text>
</comment>
<dbReference type="SUPFAM" id="SSF51556">
    <property type="entry name" value="Metallo-dependent hydrolases"/>
    <property type="match status" value="1"/>
</dbReference>
<keyword evidence="3 4" id="KW-0862">Zinc</keyword>
<dbReference type="GO" id="GO:0009117">
    <property type="term" value="P:nucleotide metabolic process"/>
    <property type="evidence" value="ECO:0007669"/>
    <property type="project" value="UniProtKB-KW"/>
</dbReference>
<accession>A0A6G9YIC7</accession>
<evidence type="ECO:0000256" key="1">
    <source>
        <dbReference type="ARBA" id="ARBA00022723"/>
    </source>
</evidence>
<evidence type="ECO:0000256" key="2">
    <source>
        <dbReference type="ARBA" id="ARBA00022801"/>
    </source>
</evidence>
<dbReference type="GO" id="GO:0043103">
    <property type="term" value="P:hypoxanthine salvage"/>
    <property type="evidence" value="ECO:0007669"/>
    <property type="project" value="UniProtKB-UniRule"/>
</dbReference>
<feature type="binding site" evidence="4">
    <location>
        <position position="77"/>
    </location>
    <ligand>
        <name>Zn(2+)</name>
        <dbReference type="ChEBI" id="CHEBI:29105"/>
        <note>catalytic</note>
    </ligand>
</feature>
<feature type="binding site" evidence="4">
    <location>
        <position position="255"/>
    </location>
    <ligand>
        <name>Zn(2+)</name>
        <dbReference type="ChEBI" id="CHEBI:29105"/>
        <note>catalytic</note>
    </ligand>
</feature>
<dbReference type="GO" id="GO:0008270">
    <property type="term" value="F:zinc ion binding"/>
    <property type="evidence" value="ECO:0007669"/>
    <property type="project" value="UniProtKB-UniRule"/>
</dbReference>
<evidence type="ECO:0000259" key="6">
    <source>
        <dbReference type="Pfam" id="PF00962"/>
    </source>
</evidence>
<keyword evidence="4" id="KW-0546">Nucleotide metabolism</keyword>
<dbReference type="AlphaFoldDB" id="A0A6G9YIC7"/>
<feature type="domain" description="Adenosine deaminase" evidence="6">
    <location>
        <begin position="70"/>
        <end position="387"/>
    </location>
</feature>
<dbReference type="InterPro" id="IPR006330">
    <property type="entry name" value="Ado/ade_deaminase"/>
</dbReference>
<reference evidence="7 8" key="1">
    <citation type="journal article" date="2019" name="ACS Chem. Biol.">
        <title>Identification and Mobilization of a Cryptic Antibiotic Biosynthesis Gene Locus from a Human-Pathogenic Nocardia Isolate.</title>
        <authorList>
            <person name="Herisse M."/>
            <person name="Ishida K."/>
            <person name="Porter J.L."/>
            <person name="Howden B."/>
            <person name="Hertweck C."/>
            <person name="Stinear T.P."/>
            <person name="Pidot S.J."/>
        </authorList>
    </citation>
    <scope>NUCLEOTIDE SEQUENCE [LARGE SCALE GENOMIC DNA]</scope>
    <source>
        <strain evidence="7 8">AUSMDU00012717</strain>
    </source>
</reference>
<feature type="region of interest" description="Disordered" evidence="5">
    <location>
        <begin position="1"/>
        <end position="26"/>
    </location>
</feature>
<dbReference type="Gene3D" id="3.20.20.140">
    <property type="entry name" value="Metal-dependent hydrolases"/>
    <property type="match status" value="1"/>
</dbReference>
<proteinExistence type="inferred from homology"/>
<comment type="function">
    <text evidence="4">Catalyzes the hydrolytic deamination of adenine to hypoxanthine. Plays an important role in the purine salvage pathway and in nitrogen catabolism.</text>
</comment>
<dbReference type="Pfam" id="PF00962">
    <property type="entry name" value="A_deaminase"/>
    <property type="match status" value="1"/>
</dbReference>
<dbReference type="GO" id="GO:0000034">
    <property type="term" value="F:adenine deaminase activity"/>
    <property type="evidence" value="ECO:0007669"/>
    <property type="project" value="UniProtKB-UniRule"/>
</dbReference>
<evidence type="ECO:0000313" key="8">
    <source>
        <dbReference type="Proteomes" id="UP000503540"/>
    </source>
</evidence>
<dbReference type="InterPro" id="IPR001365">
    <property type="entry name" value="A_deaminase_dom"/>
</dbReference>
<dbReference type="NCBIfam" id="TIGR01430">
    <property type="entry name" value="aden_deam"/>
    <property type="match status" value="1"/>
</dbReference>
<sequence length="395" mass="44646">MVSRTRLDRHPHRGRRLFAGGRQTGGGRAVRGRIRHVAAESGDRYRTLRPVMADDRRMVTDIAAFVRGLPKAELHLHLEGTLEPELKFRLAERNGMELPEKSVEEVKAAYRFHDLASFLRVYYPAMAVLRRAPDFHDLAYEYLLRAHTNGVRHVEMFFDPQAHTGRGVPFDAVIGGYRSAIVRARREFGISAELIMCFLRDHSAEYAMATLLEALPYRDWIVGVGLDSDERGNPPRKFAAVFERARSEGFLLTMHCDIDQPDSIEHIRQALTEIEVDRIDHGTNIVEDDELVELAKAKGIGLTCCPVSNSFVTEQMKSAELADLLARGLTVTVNSDDPAYFGAYVSDNYLRLAEAGFDLDRLIALARNSFRAAWLTPARLDAYLRELDEYVSANR</sequence>
<dbReference type="EMBL" id="CP046172">
    <property type="protein sequence ID" value="QIS12962.1"/>
    <property type="molecule type" value="Genomic_DNA"/>
</dbReference>
<keyword evidence="2 4" id="KW-0378">Hydrolase</keyword>
<evidence type="ECO:0000256" key="4">
    <source>
        <dbReference type="HAMAP-Rule" id="MF_01962"/>
    </source>
</evidence>
<comment type="cofactor">
    <cofactor evidence="4">
        <name>Zn(2+)</name>
        <dbReference type="ChEBI" id="CHEBI:29105"/>
    </cofactor>
    <text evidence="4">Binds 1 zinc ion per subunit.</text>
</comment>
<name>A0A6G9YIC7_9NOCA</name>
<dbReference type="GO" id="GO:0006146">
    <property type="term" value="P:adenine catabolic process"/>
    <property type="evidence" value="ECO:0007669"/>
    <property type="project" value="UniProtKB-UniRule"/>
</dbReference>
<feature type="binding site" evidence="4">
    <location>
        <position position="336"/>
    </location>
    <ligand>
        <name>Zn(2+)</name>
        <dbReference type="ChEBI" id="CHEBI:29105"/>
        <note>catalytic</note>
    </ligand>
</feature>
<feature type="binding site" evidence="4">
    <location>
        <position position="75"/>
    </location>
    <ligand>
        <name>Zn(2+)</name>
        <dbReference type="ChEBI" id="CHEBI:29105"/>
        <note>catalytic</note>
    </ligand>
</feature>
<evidence type="ECO:0000256" key="5">
    <source>
        <dbReference type="SAM" id="MobiDB-lite"/>
    </source>
</evidence>
<dbReference type="PANTHER" id="PTHR43114">
    <property type="entry name" value="ADENINE DEAMINASE"/>
    <property type="match status" value="1"/>
</dbReference>
<dbReference type="InterPro" id="IPR032466">
    <property type="entry name" value="Metal_Hydrolase"/>
</dbReference>
<protein>
    <recommendedName>
        <fullName evidence="4">Adenine deaminase</fullName>
        <shortName evidence="4">ADE</shortName>
        <ecNumber evidence="4">3.5.4.2</ecNumber>
    </recommendedName>
    <alternativeName>
        <fullName evidence="4">Adenine aminohydrolase</fullName>
        <shortName evidence="4">AAH</shortName>
    </alternativeName>
</protein>
<evidence type="ECO:0000313" key="7">
    <source>
        <dbReference type="EMBL" id="QIS12962.1"/>
    </source>
</evidence>
<dbReference type="Proteomes" id="UP000503540">
    <property type="component" value="Chromosome"/>
</dbReference>
<dbReference type="HAMAP" id="MF_01962">
    <property type="entry name" value="Adenine_deaminase"/>
    <property type="match status" value="1"/>
</dbReference>
<keyword evidence="8" id="KW-1185">Reference proteome</keyword>
<dbReference type="PANTHER" id="PTHR43114:SF7">
    <property type="entry name" value="ADENOSINE DEAMINASE DOMAIN-CONTAINING PROTEIN"/>
    <property type="match status" value="1"/>
</dbReference>
<dbReference type="InterPro" id="IPR028892">
    <property type="entry name" value="ADE"/>
</dbReference>
<feature type="site" description="Important for catalytic activity" evidence="4">
    <location>
        <position position="281"/>
    </location>
</feature>
<comment type="catalytic activity">
    <reaction evidence="4">
        <text>adenine + H2O + H(+) = hypoxanthine + NH4(+)</text>
        <dbReference type="Rhea" id="RHEA:23688"/>
        <dbReference type="ChEBI" id="CHEBI:15377"/>
        <dbReference type="ChEBI" id="CHEBI:15378"/>
        <dbReference type="ChEBI" id="CHEBI:16708"/>
        <dbReference type="ChEBI" id="CHEBI:17368"/>
        <dbReference type="ChEBI" id="CHEBI:28938"/>
        <dbReference type="EC" id="3.5.4.2"/>
    </reaction>
</comment>
<comment type="similarity">
    <text evidence="4">Belongs to the metallo-dependent hydrolases superfamily. Adenosine and AMP deaminases family. Adenine deaminase type 2 subfamily.</text>
</comment>